<keyword evidence="5" id="KW-1185">Reference proteome</keyword>
<keyword evidence="1" id="KW-0611">Plant defense</keyword>
<feature type="domain" description="Disease resistance protein At4g27190-like leucine-rich repeats" evidence="3">
    <location>
        <begin position="5"/>
        <end position="146"/>
    </location>
</feature>
<evidence type="ECO:0000313" key="4">
    <source>
        <dbReference type="EMBL" id="GAU49106.1"/>
    </source>
</evidence>
<dbReference type="Proteomes" id="UP000242715">
    <property type="component" value="Unassembled WGS sequence"/>
</dbReference>
<evidence type="ECO:0000313" key="5">
    <source>
        <dbReference type="Proteomes" id="UP000242715"/>
    </source>
</evidence>
<dbReference type="SUPFAM" id="SSF52047">
    <property type="entry name" value="RNI-like"/>
    <property type="match status" value="4"/>
</dbReference>
<dbReference type="AlphaFoldDB" id="A0A2Z6P074"/>
<sequence length="1093" mass="125370">MDVMSLSEHQDLQQAWYCGDGHMKSWFCSLKTLKLEGCQDLSFAIPAKILPHLKSLKELEVSNCNNVTAIFEKSDTAATPFQLKNLTLKILSKLVNVWEKNFKGNLIFQNLQQVFVSNCENLETLFPAALARNLKKLEKLEINSCENLLQIIEQETDKEEKFVFPCLTWLDLYGLPKLAYFYPGIFTLECPKLHKLSVLSCSKLEIFHTTHPEGDRQPLFSDLKVIPILEELTVDLNHELTVDLDLITPEEYKVDMGNTLLLKPPLQQLTEDLNFLKKVSIFDMDELNIPTFCIDILEKAPNLQDLSIEWCNSLKIFLTVDERGIPGQLKTLTLNRVSKLQYISLENSWLNTVSMKCHKLNVSHCHDLTKLFHSPSVASFYNLKELYISDCHELEYLFTSSVANLLKHLEEITVKASHKIKEIVAKEQDGTTCQEIKFERLYCINLDSLSSLECFYSGKDILELPSLTQVDIWQCPKMEVFSQGEINLKSFRGIQTSTDSNNELFFHNDLNTSINRAILLKMLSKGMDEISFSKHPELQEAWHGRVDLQNNWLYTLRTLKLYNCDFKQYAISSNILHCLKNLKELEVRNCNKVEVIFDMNAADNMEMFQLNNLTLEGLSELTSVWANNCQGIIVFRNLRRVSISRCKSIQALLPATLAKKLTVLEKLEIKYCEKLEVIVRKEEDATADVTKKIVFPRLSSFELYLLPKLASFYPDIFTVECPRLNNMYVMDCPKLELFHSAHHEDVAKSSSTSINRQPLFSDSKAIPILETLILDQKHISGLRLVQPRKSLKHLNTIHLWFHSDENEKPTFPYEIFEIAPNLQEMVLECCDHIFLTQNHIFSEHELIGHLRILKLYKVSKLKFIGSRDSSWLNKVCEEISKLIVQICPDLTTLLDSAPAVSFSNLKELYITECRALEYLFTSSTAKKLIHIEKITVKECGSMKTVVAKDEDEAPQGVEFKLLCCIDLISLSGLDCFYQGNDILQLPSLVEVNIWHCPKMKVFSYGEIHAKQFRGIQVSSNSKNSLPPSLSEAFKCQENTKIIVYQHRAQKQNLSDSSMRRFTQPTLRLAQQQGREHVQSLETMPSAAIPTPCA</sequence>
<dbReference type="Pfam" id="PF23247">
    <property type="entry name" value="LRR_RPS2"/>
    <property type="match status" value="4"/>
</dbReference>
<gene>
    <name evidence="4" type="ORF">TSUD_13470</name>
</gene>
<feature type="domain" description="Disease resistance protein At4g27190-like leucine-rich repeats" evidence="3">
    <location>
        <begin position="529"/>
        <end position="673"/>
    </location>
</feature>
<evidence type="ECO:0000256" key="1">
    <source>
        <dbReference type="ARBA" id="ARBA00022821"/>
    </source>
</evidence>
<reference evidence="5" key="1">
    <citation type="journal article" date="2017" name="Front. Plant Sci.">
        <title>Climate Clever Clovers: New Paradigm to Reduce the Environmental Footprint of Ruminants by Breeding Low Methanogenic Forages Utilizing Haplotype Variation.</title>
        <authorList>
            <person name="Kaur P."/>
            <person name="Appels R."/>
            <person name="Bayer P.E."/>
            <person name="Keeble-Gagnere G."/>
            <person name="Wang J."/>
            <person name="Hirakawa H."/>
            <person name="Shirasawa K."/>
            <person name="Vercoe P."/>
            <person name="Stefanova K."/>
            <person name="Durmic Z."/>
            <person name="Nichols P."/>
            <person name="Revell C."/>
            <person name="Isobe S.N."/>
            <person name="Edwards D."/>
            <person name="Erskine W."/>
        </authorList>
    </citation>
    <scope>NUCLEOTIDE SEQUENCE [LARGE SCALE GENOMIC DNA]</scope>
    <source>
        <strain evidence="5">cv. Daliak</strain>
    </source>
</reference>
<dbReference type="InterPro" id="IPR057135">
    <property type="entry name" value="At4g27190-like_LRR"/>
</dbReference>
<dbReference type="InterPro" id="IPR032675">
    <property type="entry name" value="LRR_dom_sf"/>
</dbReference>
<evidence type="ECO:0000256" key="2">
    <source>
        <dbReference type="SAM" id="MobiDB-lite"/>
    </source>
</evidence>
<organism evidence="4 5">
    <name type="scientific">Trifolium subterraneum</name>
    <name type="common">Subterranean clover</name>
    <dbReference type="NCBI Taxonomy" id="3900"/>
    <lineage>
        <taxon>Eukaryota</taxon>
        <taxon>Viridiplantae</taxon>
        <taxon>Streptophyta</taxon>
        <taxon>Embryophyta</taxon>
        <taxon>Tracheophyta</taxon>
        <taxon>Spermatophyta</taxon>
        <taxon>Magnoliopsida</taxon>
        <taxon>eudicotyledons</taxon>
        <taxon>Gunneridae</taxon>
        <taxon>Pentapetalae</taxon>
        <taxon>rosids</taxon>
        <taxon>fabids</taxon>
        <taxon>Fabales</taxon>
        <taxon>Fabaceae</taxon>
        <taxon>Papilionoideae</taxon>
        <taxon>50 kb inversion clade</taxon>
        <taxon>NPAAA clade</taxon>
        <taxon>Hologalegina</taxon>
        <taxon>IRL clade</taxon>
        <taxon>Trifolieae</taxon>
        <taxon>Trifolium</taxon>
    </lineage>
</organism>
<proteinExistence type="predicted"/>
<dbReference type="PANTHER" id="PTHR33463">
    <property type="entry name" value="NB-ARC DOMAIN-CONTAINING PROTEIN-RELATED"/>
    <property type="match status" value="1"/>
</dbReference>
<dbReference type="PANTHER" id="PTHR33463:SF145">
    <property type="entry name" value="NB-ARC DOMAIN-CONTAINING PROTEIN"/>
    <property type="match status" value="1"/>
</dbReference>
<dbReference type="EMBL" id="DF974517">
    <property type="protein sequence ID" value="GAU49106.1"/>
    <property type="molecule type" value="Genomic_DNA"/>
</dbReference>
<protein>
    <recommendedName>
        <fullName evidence="3">Disease resistance protein At4g27190-like leucine-rich repeats domain-containing protein</fullName>
    </recommendedName>
</protein>
<feature type="domain" description="Disease resistance protein At4g27190-like leucine-rich repeats" evidence="3">
    <location>
        <begin position="901"/>
        <end position="1000"/>
    </location>
</feature>
<dbReference type="Gene3D" id="3.80.10.10">
    <property type="entry name" value="Ribonuclease Inhibitor"/>
    <property type="match status" value="4"/>
</dbReference>
<evidence type="ECO:0000259" key="3">
    <source>
        <dbReference type="Pfam" id="PF23247"/>
    </source>
</evidence>
<dbReference type="OrthoDB" id="1432682at2759"/>
<feature type="region of interest" description="Disordered" evidence="2">
    <location>
        <begin position="1073"/>
        <end position="1093"/>
    </location>
</feature>
<feature type="domain" description="Disease resistance protein At4g27190-like leucine-rich repeats" evidence="3">
    <location>
        <begin position="378"/>
        <end position="479"/>
    </location>
</feature>
<dbReference type="InterPro" id="IPR050905">
    <property type="entry name" value="Plant_NBS-LRR"/>
</dbReference>
<accession>A0A2Z6P074</accession>
<name>A0A2Z6P074_TRISU</name>